<dbReference type="CDD" id="cd06222">
    <property type="entry name" value="RNase_H_like"/>
    <property type="match status" value="1"/>
</dbReference>
<comment type="cofactor">
    <cofactor evidence="1 5">
        <name>pyridoxal 5'-phosphate</name>
        <dbReference type="ChEBI" id="CHEBI:597326"/>
    </cofactor>
</comment>
<sequence length="424" mass="47306">MELSPMRNFAKDEKTSTRKLSSRRRGWKLKIRISWNAIKRAVVNTIRPHRRHLNCAPTIKMCQELAIANQPNRPIAKTKPLAQLMIMPYSAANFIDRGDHMTPTKEIIKYEEFVEAAYDALYFDPLSEFCVSSRYNLHKFFDELGLTGHGYKVTKYFYAMSNVDMHAGLSVWSWDPSILGLNLNAGCVDVVKNQRSCISRWCPPSEDVLKFNVNGSSKGNPGPASIGGILRNHDGDSICIFSIFLGDGLSSSVTELAAILKAFELCESGSCPAGVSIIIESDYFIADYYKNVEKYSVRSQVEPGYLRKRLPESAPYNPEPTETILQDRLGEMLSTGFNVVAFNWISSPVATEHENIVMDWLGEILNLPKSFLFSDNGGGVIQGTTCEAILCTIAAARDQTLRKIGTENFEKVVVYGSDQTHSAL</sequence>
<evidence type="ECO:0000256" key="2">
    <source>
        <dbReference type="ARBA" id="ARBA00022793"/>
    </source>
</evidence>
<dbReference type="EMBL" id="JAJSOW010000002">
    <property type="protein sequence ID" value="KAI9199180.1"/>
    <property type="molecule type" value="Genomic_DNA"/>
</dbReference>
<name>A0AAD5JHI3_ACENE</name>
<keyword evidence="2" id="KW-0210">Decarboxylase</keyword>
<dbReference type="SUPFAM" id="SSF53383">
    <property type="entry name" value="PLP-dependent transferases"/>
    <property type="match status" value="1"/>
</dbReference>
<dbReference type="GO" id="GO:0006520">
    <property type="term" value="P:amino acid metabolic process"/>
    <property type="evidence" value="ECO:0007669"/>
    <property type="project" value="InterPro"/>
</dbReference>
<dbReference type="InterPro" id="IPR044730">
    <property type="entry name" value="RNase_H-like_dom_plant"/>
</dbReference>
<organism evidence="7 8">
    <name type="scientific">Acer negundo</name>
    <name type="common">Box elder</name>
    <dbReference type="NCBI Taxonomy" id="4023"/>
    <lineage>
        <taxon>Eukaryota</taxon>
        <taxon>Viridiplantae</taxon>
        <taxon>Streptophyta</taxon>
        <taxon>Embryophyta</taxon>
        <taxon>Tracheophyta</taxon>
        <taxon>Spermatophyta</taxon>
        <taxon>Magnoliopsida</taxon>
        <taxon>eudicotyledons</taxon>
        <taxon>Gunneridae</taxon>
        <taxon>Pentapetalae</taxon>
        <taxon>rosids</taxon>
        <taxon>malvids</taxon>
        <taxon>Sapindales</taxon>
        <taxon>Sapindaceae</taxon>
        <taxon>Hippocastanoideae</taxon>
        <taxon>Acereae</taxon>
        <taxon>Acer</taxon>
    </lineage>
</organism>
<dbReference type="Gene3D" id="1.20.1340.10">
    <property type="entry name" value="dopa decarboxylase, N-terminal domain"/>
    <property type="match status" value="1"/>
</dbReference>
<dbReference type="SUPFAM" id="SSF53098">
    <property type="entry name" value="Ribonuclease H-like"/>
    <property type="match status" value="1"/>
</dbReference>
<dbReference type="InterPro" id="IPR010977">
    <property type="entry name" value="Aromatic_deC"/>
</dbReference>
<evidence type="ECO:0000256" key="4">
    <source>
        <dbReference type="ARBA" id="ARBA00023239"/>
    </source>
</evidence>
<dbReference type="Gene3D" id="3.40.640.10">
    <property type="entry name" value="Type I PLP-dependent aspartate aminotransferase-like (Major domain)"/>
    <property type="match status" value="1"/>
</dbReference>
<dbReference type="InterPro" id="IPR002156">
    <property type="entry name" value="RNaseH_domain"/>
</dbReference>
<dbReference type="InterPro" id="IPR029058">
    <property type="entry name" value="AB_hydrolase_fold"/>
</dbReference>
<accession>A0AAD5JHI3</accession>
<dbReference type="GO" id="GO:0030170">
    <property type="term" value="F:pyridoxal phosphate binding"/>
    <property type="evidence" value="ECO:0007669"/>
    <property type="project" value="InterPro"/>
</dbReference>
<protein>
    <recommendedName>
        <fullName evidence="6">RNase H type-1 domain-containing protein</fullName>
    </recommendedName>
</protein>
<evidence type="ECO:0000259" key="6">
    <source>
        <dbReference type="Pfam" id="PF13456"/>
    </source>
</evidence>
<reference evidence="7 8" key="1">
    <citation type="journal article" date="2022" name="Plant J.">
        <title>Strategies of tolerance reflected in two North American maple genomes.</title>
        <authorList>
            <person name="McEvoy S.L."/>
            <person name="Sezen U.U."/>
            <person name="Trouern-Trend A."/>
            <person name="McMahon S.M."/>
            <person name="Schaberg P.G."/>
            <person name="Yang J."/>
            <person name="Wegrzyn J.L."/>
            <person name="Swenson N.G."/>
        </authorList>
    </citation>
    <scope>NUCLEOTIDE SEQUENCE [LARGE SCALE GENOMIC DNA]</scope>
    <source>
        <strain evidence="7">91603</strain>
    </source>
</reference>
<evidence type="ECO:0000256" key="1">
    <source>
        <dbReference type="ARBA" id="ARBA00001933"/>
    </source>
</evidence>
<keyword evidence="4 5" id="KW-0456">Lyase</keyword>
<dbReference type="InterPro" id="IPR002129">
    <property type="entry name" value="PyrdxlP-dep_de-COase"/>
</dbReference>
<dbReference type="Pfam" id="PF00282">
    <property type="entry name" value="Pyridoxal_deC"/>
    <property type="match status" value="1"/>
</dbReference>
<evidence type="ECO:0000256" key="5">
    <source>
        <dbReference type="RuleBase" id="RU000382"/>
    </source>
</evidence>
<dbReference type="GO" id="GO:0004523">
    <property type="term" value="F:RNA-DNA hybrid ribonuclease activity"/>
    <property type="evidence" value="ECO:0007669"/>
    <property type="project" value="InterPro"/>
</dbReference>
<dbReference type="Gene3D" id="3.40.50.1820">
    <property type="entry name" value="alpha/beta hydrolase"/>
    <property type="match status" value="1"/>
</dbReference>
<keyword evidence="3 5" id="KW-0663">Pyridoxal phosphate</keyword>
<dbReference type="GO" id="GO:0005737">
    <property type="term" value="C:cytoplasm"/>
    <property type="evidence" value="ECO:0007669"/>
    <property type="project" value="TreeGrafter"/>
</dbReference>
<dbReference type="Proteomes" id="UP001064489">
    <property type="component" value="Chromosome 13"/>
</dbReference>
<dbReference type="PANTHER" id="PTHR11999">
    <property type="entry name" value="GROUP II PYRIDOXAL-5-PHOSPHATE DECARBOXYLASE"/>
    <property type="match status" value="1"/>
</dbReference>
<comment type="caution">
    <text evidence="7">The sequence shown here is derived from an EMBL/GenBank/DDBJ whole genome shotgun (WGS) entry which is preliminary data.</text>
</comment>
<dbReference type="AlphaFoldDB" id="A0AAD5JHI3"/>
<dbReference type="GO" id="GO:0016831">
    <property type="term" value="F:carboxy-lyase activity"/>
    <property type="evidence" value="ECO:0007669"/>
    <property type="project" value="UniProtKB-KW"/>
</dbReference>
<keyword evidence="8" id="KW-1185">Reference proteome</keyword>
<dbReference type="PANTHER" id="PTHR11999:SF96">
    <property type="entry name" value="TYROSINE DECARBOXYLASE"/>
    <property type="match status" value="1"/>
</dbReference>
<comment type="similarity">
    <text evidence="5">Belongs to the group II decarboxylase family.</text>
</comment>
<proteinExistence type="inferred from homology"/>
<dbReference type="Pfam" id="PF13456">
    <property type="entry name" value="RVT_3"/>
    <property type="match status" value="1"/>
</dbReference>
<dbReference type="InterPro" id="IPR012337">
    <property type="entry name" value="RNaseH-like_sf"/>
</dbReference>
<evidence type="ECO:0000313" key="7">
    <source>
        <dbReference type="EMBL" id="KAI9199180.1"/>
    </source>
</evidence>
<dbReference type="InterPro" id="IPR015421">
    <property type="entry name" value="PyrdxlP-dep_Trfase_major"/>
</dbReference>
<dbReference type="GO" id="GO:0003676">
    <property type="term" value="F:nucleic acid binding"/>
    <property type="evidence" value="ECO:0007669"/>
    <property type="project" value="InterPro"/>
</dbReference>
<dbReference type="InterPro" id="IPR015424">
    <property type="entry name" value="PyrdxlP-dep_Trfase"/>
</dbReference>
<evidence type="ECO:0000313" key="8">
    <source>
        <dbReference type="Proteomes" id="UP001064489"/>
    </source>
</evidence>
<feature type="domain" description="RNase H type-1" evidence="6">
    <location>
        <begin position="212"/>
        <end position="282"/>
    </location>
</feature>
<dbReference type="PRINTS" id="PR00800">
    <property type="entry name" value="YHDCRBOXLASE"/>
</dbReference>
<dbReference type="GO" id="GO:0019752">
    <property type="term" value="P:carboxylic acid metabolic process"/>
    <property type="evidence" value="ECO:0007669"/>
    <property type="project" value="InterPro"/>
</dbReference>
<evidence type="ECO:0000256" key="3">
    <source>
        <dbReference type="ARBA" id="ARBA00022898"/>
    </source>
</evidence>
<gene>
    <name evidence="7" type="ORF">LWI28_028849</name>
</gene>